<feature type="domain" description="FlgD/Vpr Ig-like" evidence="2">
    <location>
        <begin position="494"/>
        <end position="549"/>
    </location>
</feature>
<organism evidence="3 4">
    <name type="scientific">candidate division WOR_3 bacterium SM23_60</name>
    <dbReference type="NCBI Taxonomy" id="1703780"/>
    <lineage>
        <taxon>Bacteria</taxon>
        <taxon>Bacteria division WOR-3</taxon>
    </lineage>
</organism>
<keyword evidence="1" id="KW-0732">Signal</keyword>
<sequence>MTRLLLLVIFCTCTTAPGARYAIVVSDVTHSDPAWHAVVESLTVRHNGVVFAWQDSVGEVKNSLSSYRPDYVAFVGQPATEVNVSYVQRIWSMTRALDDDPYGDAVWGVVTGYEADDAMRVVQNQTLEVKTALSGTGSSWDSWFYQAITTFEAQYNRIRYKIPDTMVVIDTVCPLRCPDDRCTLLVNYLNNGIDDTIMGYHIEGEVDYFVTSGHGNVREWQLHYPDIGLEGFFRSFVGQLYGDPYDGDSRYVNSAHPRVYNAMGNCSVGNPNSSHNMPFAWLHTGGAIAMTGYMPVTTYGYMLWGIPGIFKMLQDEFTYAQAFFLNNQQLIFDRMNSTAGTDSAGLDYDRNACCYYGDPAADIRMYEWRLPYWSQGLEIDSGDTWDTLHFWIEANYDSVDPGFSGTGGRRHPFAFLPDRYDSAYIIDSDCYDAVITDNFVLMYCWKQGDQRLASGEERWVTFVAKRLGIAEEQKNSVPIAYALNITPTVARRHFSITYCLARAQDATVSIYDVSGRLVATLAQGGHQSGVHTVQWNPHVSDIAAGIYFIQCKTPHYDAIQKIVLIN</sequence>
<dbReference type="AlphaFoldDB" id="A0A0S8GN87"/>
<feature type="signal peptide" evidence="1">
    <location>
        <begin position="1"/>
        <end position="21"/>
    </location>
</feature>
<dbReference type="NCBIfam" id="TIGR04183">
    <property type="entry name" value="Por_Secre_tail"/>
    <property type="match status" value="1"/>
</dbReference>
<dbReference type="Pfam" id="PF13860">
    <property type="entry name" value="FlgD_ig"/>
    <property type="match status" value="1"/>
</dbReference>
<evidence type="ECO:0000313" key="4">
    <source>
        <dbReference type="Proteomes" id="UP000051096"/>
    </source>
</evidence>
<dbReference type="Proteomes" id="UP000051096">
    <property type="component" value="Unassembled WGS sequence"/>
</dbReference>
<gene>
    <name evidence="3" type="ORF">AMJ87_02030</name>
</gene>
<reference evidence="3 4" key="1">
    <citation type="journal article" date="2015" name="Microbiome">
        <title>Genomic resolution of linkages in carbon, nitrogen, and sulfur cycling among widespread estuary sediment bacteria.</title>
        <authorList>
            <person name="Baker B.J."/>
            <person name="Lazar C.S."/>
            <person name="Teske A.P."/>
            <person name="Dick G.J."/>
        </authorList>
    </citation>
    <scope>NUCLEOTIDE SEQUENCE [LARGE SCALE GENOMIC DNA]</scope>
    <source>
        <strain evidence="3">SM23_60</strain>
    </source>
</reference>
<proteinExistence type="predicted"/>
<name>A0A0S8GN87_UNCW3</name>
<dbReference type="Gene3D" id="2.60.40.4070">
    <property type="match status" value="1"/>
</dbReference>
<protein>
    <recommendedName>
        <fullName evidence="2">FlgD/Vpr Ig-like domain-containing protein</fullName>
    </recommendedName>
</protein>
<comment type="caution">
    <text evidence="3">The sequence shown here is derived from an EMBL/GenBank/DDBJ whole genome shotgun (WGS) entry which is preliminary data.</text>
</comment>
<evidence type="ECO:0000256" key="1">
    <source>
        <dbReference type="SAM" id="SignalP"/>
    </source>
</evidence>
<dbReference type="InterPro" id="IPR026444">
    <property type="entry name" value="Secre_tail"/>
</dbReference>
<evidence type="ECO:0000259" key="2">
    <source>
        <dbReference type="Pfam" id="PF13860"/>
    </source>
</evidence>
<accession>A0A0S8GN87</accession>
<feature type="chain" id="PRO_5006647034" description="FlgD/Vpr Ig-like domain-containing protein" evidence="1">
    <location>
        <begin position="22"/>
        <end position="566"/>
    </location>
</feature>
<dbReference type="InterPro" id="IPR025965">
    <property type="entry name" value="FlgD/Vpr_Ig-like"/>
</dbReference>
<evidence type="ECO:0000313" key="3">
    <source>
        <dbReference type="EMBL" id="KPK73325.1"/>
    </source>
</evidence>
<dbReference type="EMBL" id="LJUO01000011">
    <property type="protein sequence ID" value="KPK73325.1"/>
    <property type="molecule type" value="Genomic_DNA"/>
</dbReference>